<keyword evidence="5" id="KW-0378">Hydrolase</keyword>
<evidence type="ECO:0000256" key="3">
    <source>
        <dbReference type="ARBA" id="ARBA00006506"/>
    </source>
</evidence>
<comment type="cofactor">
    <cofactor evidence="1">
        <name>Mn(2+)</name>
        <dbReference type="ChEBI" id="CHEBI:29035"/>
    </cofactor>
</comment>
<dbReference type="Pfam" id="PF00293">
    <property type="entry name" value="NUDIX"/>
    <property type="match status" value="1"/>
</dbReference>
<name>A0A2I1FSS9_9GLOM</name>
<dbReference type="InterPro" id="IPR045121">
    <property type="entry name" value="CoAse"/>
</dbReference>
<dbReference type="Proteomes" id="UP000234323">
    <property type="component" value="Unassembled WGS sequence"/>
</dbReference>
<keyword evidence="6" id="KW-0460">Magnesium</keyword>
<dbReference type="InterPro" id="IPR000086">
    <property type="entry name" value="NUDIX_hydrolase_dom"/>
</dbReference>
<dbReference type="CDD" id="cd03426">
    <property type="entry name" value="NUDIX_CoAse_Nudt7"/>
    <property type="match status" value="1"/>
</dbReference>
<comment type="caution">
    <text evidence="9">The sequence shown here is derived from an EMBL/GenBank/DDBJ whole genome shotgun (WGS) entry which is preliminary data.</text>
</comment>
<dbReference type="PROSITE" id="PS51462">
    <property type="entry name" value="NUDIX"/>
    <property type="match status" value="1"/>
</dbReference>
<evidence type="ECO:0000313" key="9">
    <source>
        <dbReference type="EMBL" id="PKY37429.1"/>
    </source>
</evidence>
<keyword evidence="7" id="KW-0464">Manganese</keyword>
<dbReference type="VEuPathDB" id="FungiDB:RhiirA1_407620"/>
<evidence type="ECO:0000256" key="5">
    <source>
        <dbReference type="ARBA" id="ARBA00022801"/>
    </source>
</evidence>
<dbReference type="AlphaFoldDB" id="A0A2I1FSS9"/>
<evidence type="ECO:0000256" key="4">
    <source>
        <dbReference type="ARBA" id="ARBA00022723"/>
    </source>
</evidence>
<protein>
    <recommendedName>
        <fullName evidence="8">Nudix hydrolase domain-containing protein</fullName>
    </recommendedName>
</protein>
<comment type="cofactor">
    <cofactor evidence="2">
        <name>Mg(2+)</name>
        <dbReference type="ChEBI" id="CHEBI:18420"/>
    </cofactor>
</comment>
<dbReference type="GO" id="GO:0030145">
    <property type="term" value="F:manganese ion binding"/>
    <property type="evidence" value="ECO:0007669"/>
    <property type="project" value="InterPro"/>
</dbReference>
<dbReference type="SUPFAM" id="SSF55811">
    <property type="entry name" value="Nudix"/>
    <property type="match status" value="1"/>
</dbReference>
<dbReference type="VEuPathDB" id="FungiDB:FUN_013159"/>
<evidence type="ECO:0000256" key="6">
    <source>
        <dbReference type="ARBA" id="ARBA00022842"/>
    </source>
</evidence>
<feature type="domain" description="Nudix hydrolase" evidence="8">
    <location>
        <begin position="86"/>
        <end position="222"/>
    </location>
</feature>
<evidence type="ECO:0000259" key="8">
    <source>
        <dbReference type="PROSITE" id="PS51462"/>
    </source>
</evidence>
<proteinExistence type="inferred from homology"/>
<dbReference type="PANTHER" id="PTHR12992:SF11">
    <property type="entry name" value="MITOCHONDRIAL COENZYME A DIPHOSPHATASE NUDT8"/>
    <property type="match status" value="1"/>
</dbReference>
<comment type="similarity">
    <text evidence="3">Belongs to the Nudix hydrolase family. PCD1 subfamily.</text>
</comment>
<evidence type="ECO:0000256" key="1">
    <source>
        <dbReference type="ARBA" id="ARBA00001936"/>
    </source>
</evidence>
<dbReference type="InterPro" id="IPR000059">
    <property type="entry name" value="NUDIX_hydrolase_NudL_CS"/>
</dbReference>
<reference evidence="9 10" key="1">
    <citation type="submission" date="2015-10" db="EMBL/GenBank/DDBJ databases">
        <title>Genome analyses suggest a sexual origin of heterokaryosis in a supposedly ancient asexual fungus.</title>
        <authorList>
            <person name="Ropars J."/>
            <person name="Sedzielewska K."/>
            <person name="Noel J."/>
            <person name="Charron P."/>
            <person name="Farinelli L."/>
            <person name="Marton T."/>
            <person name="Kruger M."/>
            <person name="Pelin A."/>
            <person name="Brachmann A."/>
            <person name="Corradi N."/>
        </authorList>
    </citation>
    <scope>NUCLEOTIDE SEQUENCE [LARGE SCALE GENOMIC DNA]</scope>
    <source>
        <strain evidence="9 10">A4</strain>
    </source>
</reference>
<sequence length="254" mass="29268">MLIKPFNPFYLKNNSTKSTTLIKNLQCRSYASNTTLTLYNKNNNKNNNSMIDVRDFSSETIELIRYRLNSCNKFNYKFNYDTTNKVREAAVLMPLCVVNGKPSVLFTIRSMHLKTHTGEVSFPGGKRDLTDPSLESTALRETYEEIGIPPSQIDILGRDSTMPNKDRTMKIYPFVGFIKYPIDINKINFNHDEVYGVFSVTLKELLNHDKSKWGRFSNSKLKYPIFEAPNGFEIWGLTAFILDSNVSFKFFNIS</sequence>
<dbReference type="GO" id="GO:0000287">
    <property type="term" value="F:magnesium ion binding"/>
    <property type="evidence" value="ECO:0007669"/>
    <property type="project" value="InterPro"/>
</dbReference>
<dbReference type="PROSITE" id="PS01293">
    <property type="entry name" value="NUDIX_COA"/>
    <property type="match status" value="1"/>
</dbReference>
<organism evidence="9 10">
    <name type="scientific">Rhizophagus irregularis</name>
    <dbReference type="NCBI Taxonomy" id="588596"/>
    <lineage>
        <taxon>Eukaryota</taxon>
        <taxon>Fungi</taxon>
        <taxon>Fungi incertae sedis</taxon>
        <taxon>Mucoromycota</taxon>
        <taxon>Glomeromycotina</taxon>
        <taxon>Glomeromycetes</taxon>
        <taxon>Glomerales</taxon>
        <taxon>Glomeraceae</taxon>
        <taxon>Rhizophagus</taxon>
    </lineage>
</organism>
<gene>
    <name evidence="9" type="ORF">RhiirA4_335297</name>
</gene>
<dbReference type="PANTHER" id="PTHR12992">
    <property type="entry name" value="NUDIX HYDROLASE"/>
    <property type="match status" value="1"/>
</dbReference>
<evidence type="ECO:0000256" key="2">
    <source>
        <dbReference type="ARBA" id="ARBA00001946"/>
    </source>
</evidence>
<evidence type="ECO:0000313" key="10">
    <source>
        <dbReference type="Proteomes" id="UP000234323"/>
    </source>
</evidence>
<keyword evidence="4" id="KW-0479">Metal-binding</keyword>
<dbReference type="GO" id="GO:0010945">
    <property type="term" value="F:coenzyme A diphosphatase activity"/>
    <property type="evidence" value="ECO:0007669"/>
    <property type="project" value="InterPro"/>
</dbReference>
<dbReference type="EMBL" id="LLXI01000003">
    <property type="protein sequence ID" value="PKY37429.1"/>
    <property type="molecule type" value="Genomic_DNA"/>
</dbReference>
<dbReference type="Gene3D" id="3.90.79.10">
    <property type="entry name" value="Nucleoside Triphosphate Pyrophosphohydrolase"/>
    <property type="match status" value="1"/>
</dbReference>
<dbReference type="GO" id="GO:0009132">
    <property type="term" value="P:nucleoside diphosphate metabolic process"/>
    <property type="evidence" value="ECO:0007669"/>
    <property type="project" value="InterPro"/>
</dbReference>
<dbReference type="InterPro" id="IPR015797">
    <property type="entry name" value="NUDIX_hydrolase-like_dom_sf"/>
</dbReference>
<evidence type="ECO:0000256" key="7">
    <source>
        <dbReference type="ARBA" id="ARBA00023211"/>
    </source>
</evidence>
<accession>A0A2I1FSS9</accession>
<dbReference type="VEuPathDB" id="FungiDB:RhiirFUN_020324"/>
<keyword evidence="10" id="KW-1185">Reference proteome</keyword>